<feature type="compositionally biased region" description="Acidic residues" evidence="1">
    <location>
        <begin position="80"/>
        <end position="94"/>
    </location>
</feature>
<proteinExistence type="predicted"/>
<dbReference type="AlphaFoldDB" id="A0A1M2V2L8"/>
<reference evidence="2 3" key="1">
    <citation type="submission" date="2016-10" db="EMBL/GenBank/DDBJ databases">
        <title>Genome sequence of the basidiomycete white-rot fungus Trametes pubescens.</title>
        <authorList>
            <person name="Makela M.R."/>
            <person name="Granchi Z."/>
            <person name="Peng M."/>
            <person name="De Vries R.P."/>
            <person name="Grigoriev I."/>
            <person name="Riley R."/>
            <person name="Hilden K."/>
        </authorList>
    </citation>
    <scope>NUCLEOTIDE SEQUENCE [LARGE SCALE GENOMIC DNA]</scope>
    <source>
        <strain evidence="2 3">FBCC735</strain>
    </source>
</reference>
<name>A0A1M2V2L8_TRAPU</name>
<evidence type="ECO:0008006" key="4">
    <source>
        <dbReference type="Google" id="ProtNLM"/>
    </source>
</evidence>
<evidence type="ECO:0000313" key="2">
    <source>
        <dbReference type="EMBL" id="OJT01842.1"/>
    </source>
</evidence>
<feature type="compositionally biased region" description="Polar residues" evidence="1">
    <location>
        <begin position="109"/>
        <end position="118"/>
    </location>
</feature>
<feature type="compositionally biased region" description="Low complexity" evidence="1">
    <location>
        <begin position="134"/>
        <end position="148"/>
    </location>
</feature>
<dbReference type="Proteomes" id="UP000184267">
    <property type="component" value="Unassembled WGS sequence"/>
</dbReference>
<organism evidence="2 3">
    <name type="scientific">Trametes pubescens</name>
    <name type="common">White-rot fungus</name>
    <dbReference type="NCBI Taxonomy" id="154538"/>
    <lineage>
        <taxon>Eukaryota</taxon>
        <taxon>Fungi</taxon>
        <taxon>Dikarya</taxon>
        <taxon>Basidiomycota</taxon>
        <taxon>Agaricomycotina</taxon>
        <taxon>Agaricomycetes</taxon>
        <taxon>Polyporales</taxon>
        <taxon>Polyporaceae</taxon>
        <taxon>Trametes</taxon>
    </lineage>
</organism>
<feature type="region of interest" description="Disordered" evidence="1">
    <location>
        <begin position="129"/>
        <end position="148"/>
    </location>
</feature>
<protein>
    <recommendedName>
        <fullName evidence="4">BTB domain-containing protein</fullName>
    </recommendedName>
</protein>
<accession>A0A1M2V2L8</accession>
<keyword evidence="3" id="KW-1185">Reference proteome</keyword>
<comment type="caution">
    <text evidence="2">The sequence shown here is derived from an EMBL/GenBank/DDBJ whole genome shotgun (WGS) entry which is preliminary data.</text>
</comment>
<evidence type="ECO:0000256" key="1">
    <source>
        <dbReference type="SAM" id="MobiDB-lite"/>
    </source>
</evidence>
<evidence type="ECO:0000313" key="3">
    <source>
        <dbReference type="Proteomes" id="UP000184267"/>
    </source>
</evidence>
<sequence>MLEASLTTGIFIDCLFYLYSRRTADGTVDTPLPLYASSEVLKKTAEHFQSLICGGFSESFEGGGAETSVKLHTKIAAGEYEYESDSDLEEEEEEEQKKEEQRVGEDGPSLNTGLFSPTLQDVRERLRKDVSVGTEPTEPSATEAPPAGLLVPPGGLLNGLQVREDIASALFISSSIYIFNAPTSQPNSVHAAAQEDPAGSCSTTSVEDNFHPISTSIPVHHVVVIPDVAFKTFKALVYYAYTGEIGFATLQSARRAANKGDPVLPGPALACSPKSMYRLADKYGMVQLKDLAAKNIRSQLTSKIAMREVLSGFTARYPEIIHFETDFICGPNARLYCFSELAQWTQKLVGGELPHAGDALTELIRKLADE</sequence>
<dbReference type="EMBL" id="MNAD01001719">
    <property type="protein sequence ID" value="OJT01842.1"/>
    <property type="molecule type" value="Genomic_DNA"/>
</dbReference>
<dbReference type="InterPro" id="IPR011333">
    <property type="entry name" value="SKP1/BTB/POZ_sf"/>
</dbReference>
<gene>
    <name evidence="2" type="ORF">TRAPUB_7707</name>
</gene>
<dbReference type="STRING" id="154538.A0A1M2V2L8"/>
<dbReference type="OrthoDB" id="6359816at2759"/>
<feature type="compositionally biased region" description="Basic and acidic residues" evidence="1">
    <location>
        <begin position="95"/>
        <end position="105"/>
    </location>
</feature>
<dbReference type="OMA" id="ETDFICG"/>
<feature type="region of interest" description="Disordered" evidence="1">
    <location>
        <begin position="80"/>
        <end position="118"/>
    </location>
</feature>
<dbReference type="Gene3D" id="3.30.710.10">
    <property type="entry name" value="Potassium Channel Kv1.1, Chain A"/>
    <property type="match status" value="1"/>
</dbReference>